<sequence length="136" mass="15109">MNCELCNFEPGVELFADDRLRVILADNEPDYPAFCRVIWRAHVKEMTDLAPADRAHLMDWVYRVEAAQRAVLNPTKVNLASLGNVVPHLHWHVIPRFADDAHFPAPVWAAKKATGGVAHGVADLAERLRAALAAQP</sequence>
<dbReference type="PROSITE" id="PS51084">
    <property type="entry name" value="HIT_2"/>
    <property type="match status" value="1"/>
</dbReference>
<evidence type="ECO:0000259" key="2">
    <source>
        <dbReference type="PROSITE" id="PS51084"/>
    </source>
</evidence>
<reference evidence="3 4" key="1">
    <citation type="submission" date="2018-10" db="EMBL/GenBank/DDBJ databases">
        <title>Draft genome of Fastidiocella sp. strain 375T, a bacterium isolated from a karstic cave dripping water.</title>
        <authorList>
            <person name="Coelho C."/>
            <person name="Verissimo A."/>
            <person name="Tiago I."/>
        </authorList>
    </citation>
    <scope>NUCLEOTIDE SEQUENCE [LARGE SCALE GENOMIC DNA]</scope>
    <source>
        <strain evidence="3 4">CAVE-375</strain>
    </source>
</reference>
<evidence type="ECO:0000313" key="4">
    <source>
        <dbReference type="Proteomes" id="UP000290682"/>
    </source>
</evidence>
<dbReference type="InterPro" id="IPR036265">
    <property type="entry name" value="HIT-like_sf"/>
</dbReference>
<evidence type="ECO:0000256" key="1">
    <source>
        <dbReference type="PROSITE-ProRule" id="PRU00464"/>
    </source>
</evidence>
<dbReference type="Gene3D" id="3.30.428.10">
    <property type="entry name" value="HIT-like"/>
    <property type="match status" value="1"/>
</dbReference>
<dbReference type="EMBL" id="REGR01000003">
    <property type="protein sequence ID" value="RXZ44559.1"/>
    <property type="molecule type" value="Genomic_DNA"/>
</dbReference>
<dbReference type="InterPro" id="IPR001310">
    <property type="entry name" value="Histidine_triad_HIT"/>
</dbReference>
<keyword evidence="4" id="KW-1185">Reference proteome</keyword>
<dbReference type="InterPro" id="IPR026026">
    <property type="entry name" value="HIT_Hint"/>
</dbReference>
<feature type="domain" description="HIT" evidence="2">
    <location>
        <begin position="1"/>
        <end position="103"/>
    </location>
</feature>
<dbReference type="Pfam" id="PF01230">
    <property type="entry name" value="HIT"/>
    <property type="match status" value="1"/>
</dbReference>
<dbReference type="SUPFAM" id="SSF54197">
    <property type="entry name" value="HIT-like"/>
    <property type="match status" value="1"/>
</dbReference>
<accession>A0ABY0FHG3</accession>
<dbReference type="PIRSF" id="PIRSF000714">
    <property type="entry name" value="HIT"/>
    <property type="match status" value="1"/>
</dbReference>
<dbReference type="InterPro" id="IPR011146">
    <property type="entry name" value="HIT-like"/>
</dbReference>
<name>A0ABY0FHG3_9NEIS</name>
<evidence type="ECO:0000313" key="3">
    <source>
        <dbReference type="EMBL" id="RXZ44559.1"/>
    </source>
</evidence>
<comment type="caution">
    <text evidence="3">The sequence shown here is derived from an EMBL/GenBank/DDBJ whole genome shotgun (WGS) entry which is preliminary data.</text>
</comment>
<feature type="short sequence motif" description="Histidine triad motif" evidence="1">
    <location>
        <begin position="88"/>
        <end position="92"/>
    </location>
</feature>
<dbReference type="RefSeq" id="WP_129212110.1">
    <property type="nucleotide sequence ID" value="NZ_REGR01000003.1"/>
</dbReference>
<gene>
    <name evidence="3" type="ORF">EBB06_05530</name>
</gene>
<dbReference type="PANTHER" id="PTHR46648:SF1">
    <property type="entry name" value="ADENOSINE 5'-MONOPHOSPHORAMIDASE HNT1"/>
    <property type="match status" value="1"/>
</dbReference>
<protein>
    <submittedName>
        <fullName evidence="3">HIT family protein</fullName>
    </submittedName>
</protein>
<proteinExistence type="predicted"/>
<dbReference type="PANTHER" id="PTHR46648">
    <property type="entry name" value="HIT FAMILY PROTEIN 1"/>
    <property type="match status" value="1"/>
</dbReference>
<organism evidence="3 4">
    <name type="scientific">Crenobacter cavernae</name>
    <dbReference type="NCBI Taxonomy" id="2290923"/>
    <lineage>
        <taxon>Bacteria</taxon>
        <taxon>Pseudomonadati</taxon>
        <taxon>Pseudomonadota</taxon>
        <taxon>Betaproteobacteria</taxon>
        <taxon>Neisseriales</taxon>
        <taxon>Neisseriaceae</taxon>
        <taxon>Crenobacter</taxon>
    </lineage>
</organism>
<dbReference type="Proteomes" id="UP000290682">
    <property type="component" value="Unassembled WGS sequence"/>
</dbReference>